<protein>
    <submittedName>
        <fullName evidence="2">Rhamnan synthesis protein F</fullName>
    </submittedName>
</protein>
<evidence type="ECO:0000313" key="2">
    <source>
        <dbReference type="EMBL" id="SCY91926.1"/>
    </source>
</evidence>
<dbReference type="Pfam" id="PF05045">
    <property type="entry name" value="RgpF"/>
    <property type="match status" value="1"/>
</dbReference>
<dbReference type="EMBL" id="FMVT01000016">
    <property type="protein sequence ID" value="SCY91926.1"/>
    <property type="molecule type" value="Genomic_DNA"/>
</dbReference>
<dbReference type="STRING" id="336292.SAMN05660710_03467"/>
<dbReference type="OrthoDB" id="7210452at2"/>
<name>A0A1G5JUA8_9RHOB</name>
<dbReference type="Gene3D" id="3.40.50.2000">
    <property type="entry name" value="Glycogen Phosphorylase B"/>
    <property type="match status" value="1"/>
</dbReference>
<sequence length="834" mass="92368">MKSADQLWREIAGPERTNKRPDFRVDPDFRADPSDRSHRSRYSELREKAPHIDAGLAALIIHPDLKALFEAGDPDALHLAFELIQLGAPVDVTVADFSMQAYLDWHPDIARARMNPLMHYLRYATIEGRHRALADLRKGLHLGAQPFLPERETVLICVHELSRTGAPVVGLDLARQASLSCNTIVATHQAGPLLDAFLPHCCAVQVLKNPLRELPYVPFPAFRQIDRAILNSVESVLFVHPLVAANIPFAAYIHEYADNTDAWKMACMTTFADLLVFGSDHVRDTWRGRFDDVGFDARTDSTIIPQQALVEGNVGAARRTAARQELSRVLKRDLTDVRLICGAGKIQIRKGTDIFVQAAQIAAGIDPDAVFVWIGDGQNHQDPHFGVYLDVQMRQVGAGRPGGNLFFLPAGPLYPVLLDAADAMFLSSRLDPLPNVVFDALRHGASVVCFDGATGFSDARYCASPRIRCTPYLDPAAAVRALLELPRKADGPDVAAEDPAPDPSLFLRLDRALRDRLARQRSFVLGASAIDSPLLFTTSEADRPLRRREREKMLGYGRRLLWRDIEDARAAVAASGSWMHRRMRVETYAEVPADDPRLPRFSIHVHAYHTDDLGADFRDFAAFARADRIVVTTDAPAKAAQAREAAAAQGLRIETLLMPNQGRDILPFLRLFGDGGAAGGDGIWCHLHQKKSLQTTDRGDVWKRFLHRICLGSERALSSALLHIAEPGTGLVAPFDPYVVGWNDSHRSLGRIADAFPGPFPPAPLLFPVGNMFWTHAAVAREMLALFGEDHPWPNEPIPTDGTEFHLIERLWPAIAARMNLASVFLHKPDEARN</sequence>
<proteinExistence type="predicted"/>
<dbReference type="RefSeq" id="WP_090747683.1">
    <property type="nucleotide sequence ID" value="NZ_FMVT01000016.1"/>
</dbReference>
<dbReference type="InterPro" id="IPR007739">
    <property type="entry name" value="RgpF"/>
</dbReference>
<evidence type="ECO:0000313" key="3">
    <source>
        <dbReference type="Proteomes" id="UP000199502"/>
    </source>
</evidence>
<organism evidence="2 3">
    <name type="scientific">Paracoccus tibetensis</name>
    <dbReference type="NCBI Taxonomy" id="336292"/>
    <lineage>
        <taxon>Bacteria</taxon>
        <taxon>Pseudomonadati</taxon>
        <taxon>Pseudomonadota</taxon>
        <taxon>Alphaproteobacteria</taxon>
        <taxon>Rhodobacterales</taxon>
        <taxon>Paracoccaceae</taxon>
        <taxon>Paracoccus</taxon>
    </lineage>
</organism>
<dbReference type="SUPFAM" id="SSF53756">
    <property type="entry name" value="UDP-Glycosyltransferase/glycogen phosphorylase"/>
    <property type="match status" value="1"/>
</dbReference>
<feature type="region of interest" description="Disordered" evidence="1">
    <location>
        <begin position="1"/>
        <end position="42"/>
    </location>
</feature>
<accession>A0A1G5JUA8</accession>
<evidence type="ECO:0000256" key="1">
    <source>
        <dbReference type="SAM" id="MobiDB-lite"/>
    </source>
</evidence>
<dbReference type="Proteomes" id="UP000199502">
    <property type="component" value="Unassembled WGS sequence"/>
</dbReference>
<keyword evidence="3" id="KW-1185">Reference proteome</keyword>
<feature type="compositionally biased region" description="Basic and acidic residues" evidence="1">
    <location>
        <begin position="12"/>
        <end position="42"/>
    </location>
</feature>
<gene>
    <name evidence="2" type="ORF">SAMN05660710_03467</name>
</gene>
<dbReference type="AlphaFoldDB" id="A0A1G5JUA8"/>
<reference evidence="2 3" key="1">
    <citation type="submission" date="2016-10" db="EMBL/GenBank/DDBJ databases">
        <authorList>
            <person name="de Groot N.N."/>
        </authorList>
    </citation>
    <scope>NUCLEOTIDE SEQUENCE [LARGE SCALE GENOMIC DNA]</scope>
    <source>
        <strain evidence="2 3">CGMCC 1.8925</strain>
    </source>
</reference>